<dbReference type="Proteomes" id="UP001215151">
    <property type="component" value="Unassembled WGS sequence"/>
</dbReference>
<feature type="compositionally biased region" description="Polar residues" evidence="1">
    <location>
        <begin position="123"/>
        <end position="137"/>
    </location>
</feature>
<dbReference type="AlphaFoldDB" id="A0AAD7U3T1"/>
<sequence length="331" mass="35370">MRLSILLCTAALVNTALAAALVDVAVPTSVSKRALDGILDGFNNKDQTAAHDLTDTLSTTALVPTQTLDDSGLKSFLGYSSTPTDSTTTKTKANKDKDTTSLVLTGTAYSVIGTPPPIQSTSALSFSAATPPSSTMPTGQAAAASQASSGTSEWKIIGVAVIAFTTVAGILLLSVFFDQWWRFVRDIFGRKRKETEEELVPDWEKAEWDLRFGQDRQRYPSFSSLPSMARVQPPPPAALGPSRNFERNRTIGPSPSGTFDEASRSQASPRQCSPKGVGLGLGRMGSVRREERSASSKSPKEKAGQEIIGKNPFDDDARSMMPDDVYGGVEN</sequence>
<gene>
    <name evidence="4" type="ORF">ONZ51_g965</name>
</gene>
<keyword evidence="2" id="KW-0812">Transmembrane</keyword>
<feature type="compositionally biased region" description="Basic and acidic residues" evidence="1">
    <location>
        <begin position="287"/>
        <end position="304"/>
    </location>
</feature>
<feature type="region of interest" description="Disordered" evidence="1">
    <location>
        <begin position="123"/>
        <end position="144"/>
    </location>
</feature>
<comment type="caution">
    <text evidence="4">The sequence shown here is derived from an EMBL/GenBank/DDBJ whole genome shotgun (WGS) entry which is preliminary data.</text>
</comment>
<keyword evidence="2" id="KW-0472">Membrane</keyword>
<dbReference type="EMBL" id="JAPEVG010000012">
    <property type="protein sequence ID" value="KAJ8496699.1"/>
    <property type="molecule type" value="Genomic_DNA"/>
</dbReference>
<feature type="chain" id="PRO_5042100244" evidence="3">
    <location>
        <begin position="19"/>
        <end position="331"/>
    </location>
</feature>
<feature type="signal peptide" evidence="3">
    <location>
        <begin position="1"/>
        <end position="18"/>
    </location>
</feature>
<evidence type="ECO:0000256" key="2">
    <source>
        <dbReference type="SAM" id="Phobius"/>
    </source>
</evidence>
<evidence type="ECO:0000313" key="4">
    <source>
        <dbReference type="EMBL" id="KAJ8496699.1"/>
    </source>
</evidence>
<evidence type="ECO:0000256" key="1">
    <source>
        <dbReference type="SAM" id="MobiDB-lite"/>
    </source>
</evidence>
<feature type="transmembrane region" description="Helical" evidence="2">
    <location>
        <begin position="156"/>
        <end position="177"/>
    </location>
</feature>
<accession>A0AAD7U3T1</accession>
<organism evidence="4 5">
    <name type="scientific">Trametes cubensis</name>
    <dbReference type="NCBI Taxonomy" id="1111947"/>
    <lineage>
        <taxon>Eukaryota</taxon>
        <taxon>Fungi</taxon>
        <taxon>Dikarya</taxon>
        <taxon>Basidiomycota</taxon>
        <taxon>Agaricomycotina</taxon>
        <taxon>Agaricomycetes</taxon>
        <taxon>Polyporales</taxon>
        <taxon>Polyporaceae</taxon>
        <taxon>Trametes</taxon>
    </lineage>
</organism>
<name>A0AAD7U3T1_9APHY</name>
<protein>
    <submittedName>
        <fullName evidence="4">Uncharacterized protein</fullName>
    </submittedName>
</protein>
<evidence type="ECO:0000313" key="5">
    <source>
        <dbReference type="Proteomes" id="UP001215151"/>
    </source>
</evidence>
<keyword evidence="3" id="KW-0732">Signal</keyword>
<keyword evidence="2" id="KW-1133">Transmembrane helix</keyword>
<reference evidence="4" key="1">
    <citation type="submission" date="2022-11" db="EMBL/GenBank/DDBJ databases">
        <title>Genome Sequence of Cubamyces cubensis.</title>
        <authorList>
            <person name="Buettner E."/>
        </authorList>
    </citation>
    <scope>NUCLEOTIDE SEQUENCE</scope>
    <source>
        <strain evidence="4">MPL-01</strain>
    </source>
</reference>
<evidence type="ECO:0000256" key="3">
    <source>
        <dbReference type="SAM" id="SignalP"/>
    </source>
</evidence>
<feature type="region of interest" description="Disordered" evidence="1">
    <location>
        <begin position="223"/>
        <end position="331"/>
    </location>
</feature>
<proteinExistence type="predicted"/>
<keyword evidence="5" id="KW-1185">Reference proteome</keyword>